<protein>
    <recommendedName>
        <fullName evidence="3">SCAN domain-containing protein 3</fullName>
    </recommendedName>
</protein>
<name>A0A9P0DAC7_9CUCU</name>
<dbReference type="AlphaFoldDB" id="A0A9P0DAC7"/>
<proteinExistence type="predicted"/>
<evidence type="ECO:0008006" key="3">
    <source>
        <dbReference type="Google" id="ProtNLM"/>
    </source>
</evidence>
<sequence>MYLKQLNLKQQGKNGTMISNYDHIQGFISRLQLWSQKVISGNLICFPRLQGTIKNQRLGEDVKTDIAAYLKALKHEFQRYYSDINSESPIWHMTRNPFVVDVLQLPEDIQEEFLEMKADSIMKDDFHLFTLVKFWIKRFLLNPKVSSHALQIIVPFSSTYLGETGFSALVKIKTKQRNRLAVHSP</sequence>
<organism evidence="1 2">
    <name type="scientific">Psylliodes chrysocephalus</name>
    <dbReference type="NCBI Taxonomy" id="3402493"/>
    <lineage>
        <taxon>Eukaryota</taxon>
        <taxon>Metazoa</taxon>
        <taxon>Ecdysozoa</taxon>
        <taxon>Arthropoda</taxon>
        <taxon>Hexapoda</taxon>
        <taxon>Insecta</taxon>
        <taxon>Pterygota</taxon>
        <taxon>Neoptera</taxon>
        <taxon>Endopterygota</taxon>
        <taxon>Coleoptera</taxon>
        <taxon>Polyphaga</taxon>
        <taxon>Cucujiformia</taxon>
        <taxon>Chrysomeloidea</taxon>
        <taxon>Chrysomelidae</taxon>
        <taxon>Galerucinae</taxon>
        <taxon>Alticini</taxon>
        <taxon>Psylliodes</taxon>
    </lineage>
</organism>
<dbReference type="Proteomes" id="UP001153636">
    <property type="component" value="Chromosome 7"/>
</dbReference>
<gene>
    <name evidence="1" type="ORF">PSYICH_LOCUS13692</name>
</gene>
<evidence type="ECO:0000313" key="2">
    <source>
        <dbReference type="Proteomes" id="UP001153636"/>
    </source>
</evidence>
<dbReference type="OrthoDB" id="6747300at2759"/>
<dbReference type="EMBL" id="OV651819">
    <property type="protein sequence ID" value="CAH1113275.1"/>
    <property type="molecule type" value="Genomic_DNA"/>
</dbReference>
<dbReference type="PANTHER" id="PTHR45913">
    <property type="entry name" value="EPM2A-INTERACTING PROTEIN 1"/>
    <property type="match status" value="1"/>
</dbReference>
<evidence type="ECO:0000313" key="1">
    <source>
        <dbReference type="EMBL" id="CAH1113275.1"/>
    </source>
</evidence>
<keyword evidence="2" id="KW-1185">Reference proteome</keyword>
<reference evidence="1" key="1">
    <citation type="submission" date="2022-01" db="EMBL/GenBank/DDBJ databases">
        <authorList>
            <person name="King R."/>
        </authorList>
    </citation>
    <scope>NUCLEOTIDE SEQUENCE</scope>
</reference>
<accession>A0A9P0DAC7</accession>
<dbReference type="PANTHER" id="PTHR45913:SF19">
    <property type="entry name" value="LOW QUALITY PROTEIN: ZINC FINGER BED DOMAIN-CONTAINING PROTEIN 5-LIKE"/>
    <property type="match status" value="1"/>
</dbReference>